<dbReference type="Proteomes" id="UP000250744">
    <property type="component" value="Unassembled WGS sequence"/>
</dbReference>
<gene>
    <name evidence="2" type="ORF">DN062_02770</name>
</gene>
<feature type="domain" description="Polymerase beta nucleotidyltransferase" evidence="1">
    <location>
        <begin position="12"/>
        <end position="100"/>
    </location>
</feature>
<dbReference type="CDD" id="cd05403">
    <property type="entry name" value="NT_KNTase_like"/>
    <property type="match status" value="1"/>
</dbReference>
<keyword evidence="3" id="KW-1185">Reference proteome</keyword>
<dbReference type="InterPro" id="IPR041633">
    <property type="entry name" value="Polbeta"/>
</dbReference>
<sequence length="101" mass="11781">MHFGLNQADIDKLCHVFSKYPSIDKVIVYGSRAKGTFRDNSDIDLTIVGDLDWLTFNELETELDDLLLPYTLDLSLYEQIENKDLLYHIDHVGQIFFDRQV</sequence>
<reference evidence="2 3" key="1">
    <citation type="submission" date="2018-06" db="EMBL/GenBank/DDBJ databases">
        <title>Nitrincola tibetense sp. nov., isolated from Lake XuguoCo on Tibetan Plateau.</title>
        <authorList>
            <person name="Xing P."/>
        </authorList>
    </citation>
    <scope>NUCLEOTIDE SEQUENCE [LARGE SCALE GENOMIC DNA]</scope>
    <source>
        <strain evidence="3">xg18</strain>
    </source>
</reference>
<dbReference type="InterPro" id="IPR043519">
    <property type="entry name" value="NT_sf"/>
</dbReference>
<proteinExistence type="predicted"/>
<dbReference type="SUPFAM" id="SSF81301">
    <property type="entry name" value="Nucleotidyltransferase"/>
    <property type="match status" value="1"/>
</dbReference>
<dbReference type="AlphaFoldDB" id="A0A364NQ28"/>
<dbReference type="Pfam" id="PF18765">
    <property type="entry name" value="Polbeta"/>
    <property type="match status" value="1"/>
</dbReference>
<dbReference type="OrthoDB" id="9803106at2"/>
<dbReference type="GO" id="GO:0016740">
    <property type="term" value="F:transferase activity"/>
    <property type="evidence" value="ECO:0007669"/>
    <property type="project" value="UniProtKB-KW"/>
</dbReference>
<comment type="caution">
    <text evidence="2">The sequence shown here is derived from an EMBL/GenBank/DDBJ whole genome shotgun (WGS) entry which is preliminary data.</text>
</comment>
<keyword evidence="2" id="KW-0808">Transferase</keyword>
<organism evidence="2 3">
    <name type="scientific">Nitrincola tibetensis</name>
    <dbReference type="NCBI Taxonomy" id="2219697"/>
    <lineage>
        <taxon>Bacteria</taxon>
        <taxon>Pseudomonadati</taxon>
        <taxon>Pseudomonadota</taxon>
        <taxon>Gammaproteobacteria</taxon>
        <taxon>Oceanospirillales</taxon>
        <taxon>Oceanospirillaceae</taxon>
        <taxon>Nitrincola</taxon>
    </lineage>
</organism>
<name>A0A364NQ28_9GAMM</name>
<evidence type="ECO:0000259" key="1">
    <source>
        <dbReference type="Pfam" id="PF18765"/>
    </source>
</evidence>
<dbReference type="EMBL" id="QKRX01000002">
    <property type="protein sequence ID" value="RAU19209.1"/>
    <property type="molecule type" value="Genomic_DNA"/>
</dbReference>
<dbReference type="Gene3D" id="3.30.460.10">
    <property type="entry name" value="Beta Polymerase, domain 2"/>
    <property type="match status" value="1"/>
</dbReference>
<protein>
    <submittedName>
        <fullName evidence="2">Nucleotidyltransferase domain-containing protein</fullName>
    </submittedName>
</protein>
<accession>A0A364NQ28</accession>
<evidence type="ECO:0000313" key="3">
    <source>
        <dbReference type="Proteomes" id="UP000250744"/>
    </source>
</evidence>
<dbReference type="RefSeq" id="WP_112157345.1">
    <property type="nucleotide sequence ID" value="NZ_QKRX01000002.1"/>
</dbReference>
<evidence type="ECO:0000313" key="2">
    <source>
        <dbReference type="EMBL" id="RAU19209.1"/>
    </source>
</evidence>